<protein>
    <submittedName>
        <fullName evidence="2">T9SS type A sorting domain-containing protein</fullName>
    </submittedName>
</protein>
<evidence type="ECO:0000313" key="2">
    <source>
        <dbReference type="EMBL" id="QSE99213.1"/>
    </source>
</evidence>
<dbReference type="AlphaFoldDB" id="A0A974WPE8"/>
<evidence type="ECO:0000259" key="1">
    <source>
        <dbReference type="Pfam" id="PF18962"/>
    </source>
</evidence>
<dbReference type="RefSeq" id="WP_205723724.1">
    <property type="nucleotide sequence ID" value="NZ_CP070608.1"/>
</dbReference>
<organism evidence="2 3">
    <name type="scientific">Fulvivirga lutea</name>
    <dbReference type="NCBI Taxonomy" id="2810512"/>
    <lineage>
        <taxon>Bacteria</taxon>
        <taxon>Pseudomonadati</taxon>
        <taxon>Bacteroidota</taxon>
        <taxon>Cytophagia</taxon>
        <taxon>Cytophagales</taxon>
        <taxon>Fulvivirgaceae</taxon>
        <taxon>Fulvivirga</taxon>
    </lineage>
</organism>
<feature type="domain" description="Secretion system C-terminal sorting" evidence="1">
    <location>
        <begin position="551"/>
        <end position="617"/>
    </location>
</feature>
<evidence type="ECO:0000313" key="3">
    <source>
        <dbReference type="Proteomes" id="UP000662783"/>
    </source>
</evidence>
<keyword evidence="3" id="KW-1185">Reference proteome</keyword>
<dbReference type="InterPro" id="IPR026444">
    <property type="entry name" value="Secre_tail"/>
</dbReference>
<sequence>MRYCLGFILFFTTQILFGQITYSPIVKPTKKSKNTNARTENTTINLPFWDDFSFAIDNVPSDSLWFESDGVYVGNGLGANPPSIGVASLDGVNASGQGYTGSTTGPTDALTSCFIDLSSLTVADEVFLSFYYQFGGNGENPEDSDSIRVEMLNSNEEWITVWPRGSILDRSGEFVQQLIRLDSDNFFHEAFQFKIQSFGRPVGFFDVWNIDYVYMNSDRSLNDDNYPDRTIGKPLTSILNGFTSVPAKHYRTNQNQIPEYEVTSVDNPNDERQPYDNFYSAQLITWLNNVGDTSEIAPVFRDTESVQAPNRNTESIDDFFTNINIPEDQDSIFLNVKTFINPTDNVLPPTGDYDLIFDPIDFRINDTVRNHYVLKDYYAYDDGSAELTAGLNFSGNRLAIQFPVPPTVEDTLIAIDMYFPLSITEPAGRSVDVIVWDKVDTIPGDIIYRETFTILRDAKPNKFIRYEFSNPVAVADTFFIGYRQNNEGVLGVGYDIDNNSNDKVFFNIGTLWQQKPAEDLKGSFMIRPVFGKFVPDDVTGIDDQLFKNTLIYPNPTTGVIHIEGEIDRASLYDLYGRAIETSKPSGDKITFDLSQQPAGIYLVNVIKSNQTKTFKIIKK</sequence>
<name>A0A974WPE8_9BACT</name>
<dbReference type="KEGG" id="fuv:JR347_09030"/>
<reference evidence="2" key="1">
    <citation type="submission" date="2021-02" db="EMBL/GenBank/DDBJ databases">
        <title>Fulvivirga sp. S481 isolated from sea water.</title>
        <authorList>
            <person name="Bae S.S."/>
            <person name="Baek K."/>
        </authorList>
    </citation>
    <scope>NUCLEOTIDE SEQUENCE</scope>
    <source>
        <strain evidence="2">S481</strain>
    </source>
</reference>
<proteinExistence type="predicted"/>
<dbReference type="NCBIfam" id="TIGR04183">
    <property type="entry name" value="Por_Secre_tail"/>
    <property type="match status" value="1"/>
</dbReference>
<dbReference type="Pfam" id="PF18962">
    <property type="entry name" value="Por_Secre_tail"/>
    <property type="match status" value="1"/>
</dbReference>
<accession>A0A974WPE8</accession>
<gene>
    <name evidence="2" type="ORF">JR347_09030</name>
</gene>
<dbReference type="EMBL" id="CP070608">
    <property type="protein sequence ID" value="QSE99213.1"/>
    <property type="molecule type" value="Genomic_DNA"/>
</dbReference>
<dbReference type="Proteomes" id="UP000662783">
    <property type="component" value="Chromosome"/>
</dbReference>